<dbReference type="NCBIfam" id="TIGR00742">
    <property type="entry name" value="yjbN"/>
    <property type="match status" value="1"/>
</dbReference>
<feature type="active site" description="Proton donor" evidence="9 11">
    <location>
        <position position="107"/>
    </location>
</feature>
<dbReference type="EMBL" id="QOVF01000001">
    <property type="protein sequence ID" value="KAA0696419.1"/>
    <property type="molecule type" value="Genomic_DNA"/>
</dbReference>
<evidence type="ECO:0000256" key="12">
    <source>
        <dbReference type="PIRSR" id="PIRSR006621-2"/>
    </source>
</evidence>
<dbReference type="SUPFAM" id="SSF51395">
    <property type="entry name" value="FMN-linked oxidoreductases"/>
    <property type="match status" value="1"/>
</dbReference>
<evidence type="ECO:0000256" key="10">
    <source>
        <dbReference type="PIRNR" id="PIRNR006621"/>
    </source>
</evidence>
<protein>
    <recommendedName>
        <fullName evidence="9">tRNA-dihydrouridine(20/20a) synthase</fullName>
        <ecNumber evidence="9">1.3.1.91</ecNumber>
    </recommendedName>
    <alternativeName>
        <fullName evidence="9">U20-specific dihydrouridine synthase</fullName>
        <shortName evidence="9">U20-specific Dus</shortName>
    </alternativeName>
    <alternativeName>
        <fullName evidence="9">tRNA-dihydrouridine synthase A</fullName>
    </alternativeName>
</protein>
<keyword evidence="5 9" id="KW-0819">tRNA processing</keyword>
<comment type="similarity">
    <text evidence="9">Belongs to the Dus family. DusA subfamily.</text>
</comment>
<dbReference type="Proteomes" id="UP000463138">
    <property type="component" value="Unassembled WGS sequence"/>
</dbReference>
<dbReference type="GO" id="GO:0010181">
    <property type="term" value="F:FMN binding"/>
    <property type="evidence" value="ECO:0007669"/>
    <property type="project" value="UniProtKB-UniRule"/>
</dbReference>
<keyword evidence="8 9" id="KW-0560">Oxidoreductase</keyword>
<feature type="binding site" evidence="9 12">
    <location>
        <position position="178"/>
    </location>
    <ligand>
        <name>FMN</name>
        <dbReference type="ChEBI" id="CHEBI:58210"/>
    </ligand>
</feature>
<evidence type="ECO:0000256" key="11">
    <source>
        <dbReference type="PIRSR" id="PIRSR006621-1"/>
    </source>
</evidence>
<feature type="binding site" evidence="9 12">
    <location>
        <position position="146"/>
    </location>
    <ligand>
        <name>FMN</name>
        <dbReference type="ChEBI" id="CHEBI:58210"/>
    </ligand>
</feature>
<evidence type="ECO:0000256" key="3">
    <source>
        <dbReference type="ARBA" id="ARBA00022630"/>
    </source>
</evidence>
<dbReference type="InterPro" id="IPR004653">
    <property type="entry name" value="DusA"/>
</dbReference>
<dbReference type="CDD" id="cd02801">
    <property type="entry name" value="DUS_like_FMN"/>
    <property type="match status" value="1"/>
</dbReference>
<accession>A0A7V7KYP7</accession>
<keyword evidence="2 9" id="KW-0820">tRNA-binding</keyword>
<dbReference type="InterPro" id="IPR018517">
    <property type="entry name" value="tRNA_hU_synthase_CS"/>
</dbReference>
<reference evidence="14 15" key="1">
    <citation type="submission" date="2018-07" db="EMBL/GenBank/DDBJ databases">
        <title>Pseudomonas laoshanensis sp. nov., isolated from soil.</title>
        <authorList>
            <person name="Sun J."/>
            <person name="Yu L."/>
            <person name="Wang M."/>
            <person name="Zhang C."/>
        </authorList>
    </citation>
    <scope>NUCLEOTIDE SEQUENCE [LARGE SCALE GENOMIC DNA]</scope>
    <source>
        <strain evidence="14 15">Y22</strain>
    </source>
</reference>
<evidence type="ECO:0000259" key="13">
    <source>
        <dbReference type="Pfam" id="PF01207"/>
    </source>
</evidence>
<dbReference type="PANTHER" id="PTHR42907:SF1">
    <property type="entry name" value="FMN-LINKED OXIDOREDUCTASES SUPERFAMILY PROTEIN"/>
    <property type="match status" value="1"/>
</dbReference>
<feature type="site" description="Interacts with tRNA" evidence="9">
    <location>
        <position position="104"/>
    </location>
</feature>
<feature type="site" description="Interacts with tRNA" evidence="9">
    <location>
        <position position="193"/>
    </location>
</feature>
<evidence type="ECO:0000256" key="7">
    <source>
        <dbReference type="ARBA" id="ARBA00022884"/>
    </source>
</evidence>
<keyword evidence="6 9" id="KW-0521">NADP</keyword>
<dbReference type="OrthoDB" id="9783413at2"/>
<sequence>MHTDSPSTPSLTRPGPSRRFCVAPMMDWSDRHYRYFARLISRRALLYTEMVTTGAVIHGERSRFLGYNAEEQPLALQLGGSNPAELATCAALAEEAGFAEVNLNVGCPSDRVQNNMIGACLMAHPGLVAEGVRAMHQACSVPVTVKHRIGINGHDSYAQLCDFVGQVQEAGCDTFIVHARIAILEGLSPKENRDIPPLRYEVVQQLKRDFPQLEIIINGGLTDLEVMSEQLKTLDGVMVGREAYHNPYLLAEVDQRFYGDAHAAPDRLEVMAAMRPYIARHMARGGVMNHVTRHMLGLFQGLPGARHFRRQLSSAIHQTSDPLALYDQLLTDMSERQQAALLRAASIR</sequence>
<name>A0A7V7KYP7_9GAMM</name>
<evidence type="ECO:0000256" key="4">
    <source>
        <dbReference type="ARBA" id="ARBA00022643"/>
    </source>
</evidence>
<feature type="site" description="Interacts with tRNA; defines subfamily-specific binding signature" evidence="9">
    <location>
        <position position="190"/>
    </location>
</feature>
<dbReference type="Pfam" id="PF01207">
    <property type="entry name" value="Dus"/>
    <property type="match status" value="1"/>
</dbReference>
<keyword evidence="15" id="KW-1185">Reference proteome</keyword>
<dbReference type="AlphaFoldDB" id="A0A7V7KYP7"/>
<dbReference type="InterPro" id="IPR001269">
    <property type="entry name" value="DUS_fam"/>
</dbReference>
<dbReference type="GO" id="GO:0000049">
    <property type="term" value="F:tRNA binding"/>
    <property type="evidence" value="ECO:0007669"/>
    <property type="project" value="UniProtKB-UniRule"/>
</dbReference>
<comment type="catalytic activity">
    <reaction evidence="9">
        <text>5,6-dihydrouridine(20) in tRNA + NAD(+) = uridine(20) in tRNA + NADH + H(+)</text>
        <dbReference type="Rhea" id="RHEA:53340"/>
        <dbReference type="Rhea" id="RHEA-COMP:13533"/>
        <dbReference type="Rhea" id="RHEA-COMP:13534"/>
        <dbReference type="ChEBI" id="CHEBI:15378"/>
        <dbReference type="ChEBI" id="CHEBI:57540"/>
        <dbReference type="ChEBI" id="CHEBI:57945"/>
        <dbReference type="ChEBI" id="CHEBI:65315"/>
        <dbReference type="ChEBI" id="CHEBI:74443"/>
        <dbReference type="EC" id="1.3.1.91"/>
    </reaction>
</comment>
<dbReference type="InterPro" id="IPR013785">
    <property type="entry name" value="Aldolase_TIM"/>
</dbReference>
<evidence type="ECO:0000256" key="9">
    <source>
        <dbReference type="HAMAP-Rule" id="MF_02041"/>
    </source>
</evidence>
<gene>
    <name evidence="9" type="primary">dusA</name>
    <name evidence="14" type="ORF">DT594_03480</name>
</gene>
<organism evidence="14 15">
    <name type="scientific">Halopseudomonas laoshanensis</name>
    <dbReference type="NCBI Taxonomy" id="2268758"/>
    <lineage>
        <taxon>Bacteria</taxon>
        <taxon>Pseudomonadati</taxon>
        <taxon>Pseudomonadota</taxon>
        <taxon>Gammaproteobacteria</taxon>
        <taxon>Pseudomonadales</taxon>
        <taxon>Pseudomonadaceae</taxon>
        <taxon>Halopseudomonas</taxon>
    </lineage>
</organism>
<dbReference type="EC" id="1.3.1.91" evidence="9"/>
<comment type="caution">
    <text evidence="14">The sequence shown here is derived from an EMBL/GenBank/DDBJ whole genome shotgun (WGS) entry which is preliminary data.</text>
</comment>
<comment type="catalytic activity">
    <reaction evidence="9">
        <text>5,6-dihydrouridine(20a) in tRNA + NAD(+) = uridine(20a) in tRNA + NADH + H(+)</text>
        <dbReference type="Rhea" id="RHEA:53348"/>
        <dbReference type="Rhea" id="RHEA-COMP:13535"/>
        <dbReference type="Rhea" id="RHEA-COMP:13536"/>
        <dbReference type="ChEBI" id="CHEBI:15378"/>
        <dbReference type="ChEBI" id="CHEBI:57540"/>
        <dbReference type="ChEBI" id="CHEBI:57945"/>
        <dbReference type="ChEBI" id="CHEBI:65315"/>
        <dbReference type="ChEBI" id="CHEBI:74443"/>
    </reaction>
</comment>
<dbReference type="PIRSF" id="PIRSF006621">
    <property type="entry name" value="Dus"/>
    <property type="match status" value="1"/>
</dbReference>
<dbReference type="PROSITE" id="PS01136">
    <property type="entry name" value="UPF0034"/>
    <property type="match status" value="1"/>
</dbReference>
<evidence type="ECO:0000313" key="14">
    <source>
        <dbReference type="EMBL" id="KAA0696419.1"/>
    </source>
</evidence>
<keyword evidence="12" id="KW-0547">Nucleotide-binding</keyword>
<dbReference type="Gene3D" id="3.20.20.70">
    <property type="entry name" value="Aldolase class I"/>
    <property type="match status" value="1"/>
</dbReference>
<dbReference type="GO" id="GO:0102264">
    <property type="term" value="F:tRNA-dihydrouridine20 synthase activity"/>
    <property type="evidence" value="ECO:0007669"/>
    <property type="project" value="UniProtKB-EC"/>
</dbReference>
<dbReference type="RefSeq" id="WP_149331384.1">
    <property type="nucleotide sequence ID" value="NZ_QOVF01000001.1"/>
</dbReference>
<dbReference type="PANTHER" id="PTHR42907">
    <property type="entry name" value="FMN-LINKED OXIDOREDUCTASES SUPERFAMILY PROTEIN"/>
    <property type="match status" value="1"/>
</dbReference>
<comment type="catalytic activity">
    <reaction evidence="9">
        <text>5,6-dihydrouridine(20a) in tRNA + NADP(+) = uridine(20a) in tRNA + NADPH + H(+)</text>
        <dbReference type="Rhea" id="RHEA:53344"/>
        <dbReference type="Rhea" id="RHEA-COMP:13535"/>
        <dbReference type="Rhea" id="RHEA-COMP:13536"/>
        <dbReference type="ChEBI" id="CHEBI:15378"/>
        <dbReference type="ChEBI" id="CHEBI:57783"/>
        <dbReference type="ChEBI" id="CHEBI:58349"/>
        <dbReference type="ChEBI" id="CHEBI:65315"/>
        <dbReference type="ChEBI" id="CHEBI:74443"/>
    </reaction>
</comment>
<evidence type="ECO:0000256" key="6">
    <source>
        <dbReference type="ARBA" id="ARBA00022857"/>
    </source>
</evidence>
<keyword evidence="7 9" id="KW-0694">RNA-binding</keyword>
<dbReference type="HAMAP" id="MF_02041">
    <property type="entry name" value="DusA_subfam"/>
    <property type="match status" value="1"/>
</dbReference>
<feature type="binding site" evidence="9 12">
    <location>
        <begin position="24"/>
        <end position="26"/>
    </location>
    <ligand>
        <name>FMN</name>
        <dbReference type="ChEBI" id="CHEBI:58210"/>
    </ligand>
</feature>
<feature type="binding site" evidence="9 12">
    <location>
        <position position="77"/>
    </location>
    <ligand>
        <name>FMN</name>
        <dbReference type="ChEBI" id="CHEBI:58210"/>
    </ligand>
</feature>
<dbReference type="Gene3D" id="1.20.120.1460">
    <property type="match status" value="1"/>
</dbReference>
<proteinExistence type="inferred from homology"/>
<keyword evidence="4 9" id="KW-0288">FMN</keyword>
<dbReference type="NCBIfam" id="NF008774">
    <property type="entry name" value="PRK11815.1"/>
    <property type="match status" value="1"/>
</dbReference>
<comment type="function">
    <text evidence="9">Catalyzes the synthesis of 5,6-dihydrouridine (D), a modified base found in the D-loop of most tRNAs, via the reduction of the C5-C6 double bond in target uridines. Specifically modifies U20 and U20a in tRNAs.</text>
</comment>
<evidence type="ECO:0000256" key="1">
    <source>
        <dbReference type="ARBA" id="ARBA00001917"/>
    </source>
</evidence>
<dbReference type="GO" id="GO:0050660">
    <property type="term" value="F:flavin adenine dinucleotide binding"/>
    <property type="evidence" value="ECO:0007669"/>
    <property type="project" value="InterPro"/>
</dbReference>
<keyword evidence="3 9" id="KW-0285">Flavoprotein</keyword>
<comment type="catalytic activity">
    <reaction evidence="9">
        <text>5,6-dihydrouridine(20) in tRNA + NADP(+) = uridine(20) in tRNA + NADPH + H(+)</text>
        <dbReference type="Rhea" id="RHEA:53336"/>
        <dbReference type="Rhea" id="RHEA-COMP:13533"/>
        <dbReference type="Rhea" id="RHEA-COMP:13534"/>
        <dbReference type="ChEBI" id="CHEBI:15378"/>
        <dbReference type="ChEBI" id="CHEBI:57783"/>
        <dbReference type="ChEBI" id="CHEBI:58349"/>
        <dbReference type="ChEBI" id="CHEBI:65315"/>
        <dbReference type="ChEBI" id="CHEBI:74443"/>
        <dbReference type="EC" id="1.3.1.91"/>
    </reaction>
</comment>
<feature type="site" description="Interacts with tRNA; defines subfamily-specific binding signature" evidence="9">
    <location>
        <position position="306"/>
    </location>
</feature>
<evidence type="ECO:0000256" key="8">
    <source>
        <dbReference type="ARBA" id="ARBA00023002"/>
    </source>
</evidence>
<evidence type="ECO:0000256" key="2">
    <source>
        <dbReference type="ARBA" id="ARBA00022555"/>
    </source>
</evidence>
<feature type="binding site" evidence="9 12">
    <location>
        <begin position="218"/>
        <end position="220"/>
    </location>
    <ligand>
        <name>FMN</name>
        <dbReference type="ChEBI" id="CHEBI:58210"/>
    </ligand>
</feature>
<feature type="domain" description="DUS-like FMN-binding" evidence="13">
    <location>
        <begin position="22"/>
        <end position="321"/>
    </location>
</feature>
<dbReference type="InterPro" id="IPR035587">
    <property type="entry name" value="DUS-like_FMN-bd"/>
</dbReference>
<evidence type="ECO:0000313" key="15">
    <source>
        <dbReference type="Proteomes" id="UP000463138"/>
    </source>
</evidence>
<evidence type="ECO:0000256" key="5">
    <source>
        <dbReference type="ARBA" id="ARBA00022694"/>
    </source>
</evidence>
<comment type="cofactor">
    <cofactor evidence="1 9 10 12">
        <name>FMN</name>
        <dbReference type="ChEBI" id="CHEBI:58210"/>
    </cofactor>
</comment>
<comment type="similarity">
    <text evidence="10">Belongs to the dus family.</text>
</comment>
<feature type="binding site" evidence="9 12">
    <location>
        <begin position="240"/>
        <end position="241"/>
    </location>
    <ligand>
        <name>FMN</name>
        <dbReference type="ChEBI" id="CHEBI:58210"/>
    </ligand>
</feature>
<feature type="site" description="Interacts with tRNA; defines subfamily-specific binding signature" evidence="9">
    <location>
        <position position="309"/>
    </location>
</feature>